<dbReference type="InterPro" id="IPR051915">
    <property type="entry name" value="Cellulose_Degrad_GH3"/>
</dbReference>
<evidence type="ECO:0000256" key="5">
    <source>
        <dbReference type="ARBA" id="ARBA00022801"/>
    </source>
</evidence>
<dbReference type="PRINTS" id="PR00133">
    <property type="entry name" value="GLHYDRLASE3"/>
</dbReference>
<keyword evidence="6" id="KW-0326">Glycosidase</keyword>
<proteinExistence type="inferred from homology"/>
<evidence type="ECO:0000256" key="2">
    <source>
        <dbReference type="ARBA" id="ARBA00005336"/>
    </source>
</evidence>
<sequence length="699" mass="78138">MEQTKLLALLDQMTLEEKVGQLVQLTPMFFSEQGEVTGPMNELEMTKEELFQIGSVLGTRTKEDVISIQTTYLANSRLKIPLIFMADVIHGYETIFPIPLALASSFDTELVKTTAELSAFEATRAGVHVTFSPMADLVRDARWGRVLESNGEDPYLSSQMTRAYVEGYQGEILSDKDTLAACVKHFVGYGEAEAGRDYNTVDMSDLNLYQNHLPAFRAAIDAGVKLVMSSFNVWRGIPSTANKYLLKDVLRNEMHFEGLVIADYAAVHELINHRVAADKKEAAYRAFSAGVEIDMVTDYYQHALPELIQDGLIEMDQLNQSVLKMLELKNELGLFEDPYRGLKDETLDRDMTPLRAKAREIAGQSMVLLKNESILPIQPSEKIGLVGPKANSHDVLGAWSWIGNPDKAITLEDGLKQAGFNPTYVEREIDYVQLKYCDKVIVAVGEISDEGGEGASKTSIALSQRQVELIKEVYHWNQNIIVVLVNSRPMDLSAIQPYVKGILVSWFPGSEAGIAIVDVLSGRVNPSAKLPMTFPQSTGQLPMSYNFLSTGRGINEHNHAQKYVSRYLDSDNAPLYPFGFGLNYSQIELDQVKISQIDQTTVEIKYQITNHSENAGSEILQVYMQDKVTEVARPERELKYFEKIHVAAKETVNGMIRLGKDDLSYWHADLSFTMDPGAFDFFVGFDSHAPLAGTWTYVE</sequence>
<comment type="similarity">
    <text evidence="2">Belongs to the glycosyl hydrolase 3 family.</text>
</comment>
<dbReference type="Gene3D" id="2.60.40.10">
    <property type="entry name" value="Immunoglobulins"/>
    <property type="match status" value="1"/>
</dbReference>
<dbReference type="PANTHER" id="PTHR30620:SF16">
    <property type="entry name" value="LYSOSOMAL BETA GLUCOSIDASE"/>
    <property type="match status" value="1"/>
</dbReference>
<dbReference type="InterPro" id="IPR001764">
    <property type="entry name" value="Glyco_hydro_3_N"/>
</dbReference>
<evidence type="ECO:0000259" key="7">
    <source>
        <dbReference type="SMART" id="SM01217"/>
    </source>
</evidence>
<keyword evidence="9" id="KW-1185">Reference proteome</keyword>
<dbReference type="SUPFAM" id="SSF51445">
    <property type="entry name" value="(Trans)glycosidases"/>
    <property type="match status" value="1"/>
</dbReference>
<dbReference type="EMBL" id="CP102453">
    <property type="protein sequence ID" value="UUX33871.1"/>
    <property type="molecule type" value="Genomic_DNA"/>
</dbReference>
<dbReference type="RefSeq" id="WP_313793374.1">
    <property type="nucleotide sequence ID" value="NZ_CP102453.1"/>
</dbReference>
<keyword evidence="4" id="KW-0732">Signal</keyword>
<dbReference type="EC" id="3.2.1.21" evidence="3"/>
<accession>A0ABY5P5M4</accession>
<organism evidence="8 9">
    <name type="scientific">Fundicoccus culcitae</name>
    <dbReference type="NCBI Taxonomy" id="2969821"/>
    <lineage>
        <taxon>Bacteria</taxon>
        <taxon>Bacillati</taxon>
        <taxon>Bacillota</taxon>
        <taxon>Bacilli</taxon>
        <taxon>Lactobacillales</taxon>
        <taxon>Aerococcaceae</taxon>
        <taxon>Fundicoccus</taxon>
    </lineage>
</organism>
<dbReference type="InterPro" id="IPR013783">
    <property type="entry name" value="Ig-like_fold"/>
</dbReference>
<evidence type="ECO:0000256" key="3">
    <source>
        <dbReference type="ARBA" id="ARBA00012744"/>
    </source>
</evidence>
<dbReference type="Gene3D" id="3.40.50.1700">
    <property type="entry name" value="Glycoside hydrolase family 3 C-terminal domain"/>
    <property type="match status" value="1"/>
</dbReference>
<gene>
    <name evidence="8" type="ORF">NRE15_13450</name>
</gene>
<evidence type="ECO:0000256" key="6">
    <source>
        <dbReference type="ARBA" id="ARBA00023295"/>
    </source>
</evidence>
<reference evidence="8 9" key="1">
    <citation type="submission" date="2022-08" db="EMBL/GenBank/DDBJ databases">
        <title>Aerococcaceae sp. nov isolated from spoiled eye mask.</title>
        <authorList>
            <person name="Zhou G."/>
            <person name="Xie X.-B."/>
            <person name="Shi Q.-S."/>
            <person name="Wang Y.-S."/>
            <person name="Wen X."/>
            <person name="Peng H."/>
            <person name="Yang X.-J."/>
            <person name="Tao H.-B."/>
            <person name="Huang X.-M."/>
        </authorList>
    </citation>
    <scope>NUCLEOTIDE SEQUENCE [LARGE SCALE GENOMIC DNA]</scope>
    <source>
        <strain evidence="9">DM20194951</strain>
    </source>
</reference>
<dbReference type="InterPro" id="IPR026891">
    <property type="entry name" value="Fn3-like"/>
</dbReference>
<evidence type="ECO:0000313" key="9">
    <source>
        <dbReference type="Proteomes" id="UP001315967"/>
    </source>
</evidence>
<dbReference type="Pfam" id="PF00933">
    <property type="entry name" value="Glyco_hydro_3"/>
    <property type="match status" value="1"/>
</dbReference>
<dbReference type="SMART" id="SM01217">
    <property type="entry name" value="Fn3_like"/>
    <property type="match status" value="1"/>
</dbReference>
<dbReference type="InterPro" id="IPR036881">
    <property type="entry name" value="Glyco_hydro_3_C_sf"/>
</dbReference>
<comment type="catalytic activity">
    <reaction evidence="1">
        <text>Hydrolysis of terminal, non-reducing beta-D-glucosyl residues with release of beta-D-glucose.</text>
        <dbReference type="EC" id="3.2.1.21"/>
    </reaction>
</comment>
<dbReference type="PANTHER" id="PTHR30620">
    <property type="entry name" value="PERIPLASMIC BETA-GLUCOSIDASE-RELATED"/>
    <property type="match status" value="1"/>
</dbReference>
<dbReference type="GO" id="GO:0016787">
    <property type="term" value="F:hydrolase activity"/>
    <property type="evidence" value="ECO:0007669"/>
    <property type="project" value="UniProtKB-KW"/>
</dbReference>
<keyword evidence="5 8" id="KW-0378">Hydrolase</keyword>
<dbReference type="InterPro" id="IPR002772">
    <property type="entry name" value="Glyco_hydro_3_C"/>
</dbReference>
<dbReference type="Proteomes" id="UP001315967">
    <property type="component" value="Chromosome"/>
</dbReference>
<protein>
    <recommendedName>
        <fullName evidence="3">beta-glucosidase</fullName>
        <ecNumber evidence="3">3.2.1.21</ecNumber>
    </recommendedName>
</protein>
<evidence type="ECO:0000313" key="8">
    <source>
        <dbReference type="EMBL" id="UUX33871.1"/>
    </source>
</evidence>
<dbReference type="Pfam" id="PF01915">
    <property type="entry name" value="Glyco_hydro_3_C"/>
    <property type="match status" value="1"/>
</dbReference>
<dbReference type="InterPro" id="IPR036962">
    <property type="entry name" value="Glyco_hydro_3_N_sf"/>
</dbReference>
<evidence type="ECO:0000256" key="1">
    <source>
        <dbReference type="ARBA" id="ARBA00000448"/>
    </source>
</evidence>
<evidence type="ECO:0000256" key="4">
    <source>
        <dbReference type="ARBA" id="ARBA00022729"/>
    </source>
</evidence>
<dbReference type="InterPro" id="IPR017853">
    <property type="entry name" value="GH"/>
</dbReference>
<dbReference type="SUPFAM" id="SSF52279">
    <property type="entry name" value="Beta-D-glucan exohydrolase, C-terminal domain"/>
    <property type="match status" value="1"/>
</dbReference>
<feature type="domain" description="Fibronectin type III-like" evidence="7">
    <location>
        <begin position="618"/>
        <end position="687"/>
    </location>
</feature>
<dbReference type="Gene3D" id="3.20.20.300">
    <property type="entry name" value="Glycoside hydrolase, family 3, N-terminal domain"/>
    <property type="match status" value="1"/>
</dbReference>
<dbReference type="Pfam" id="PF14310">
    <property type="entry name" value="Fn3-like"/>
    <property type="match status" value="1"/>
</dbReference>
<name>A0ABY5P5M4_9LACT</name>